<comment type="subcellular location">
    <subcellularLocation>
        <location evidence="1">Membrane</location>
        <topology evidence="1">Multi-pass membrane protein</topology>
    </subcellularLocation>
</comment>
<name>A0ABR8RPP8_9CELL</name>
<dbReference type="Proteomes" id="UP000641803">
    <property type="component" value="Unassembled WGS sequence"/>
</dbReference>
<keyword evidence="8" id="KW-1185">Reference proteome</keyword>
<evidence type="ECO:0000256" key="5">
    <source>
        <dbReference type="ARBA" id="ARBA00023136"/>
    </source>
</evidence>
<evidence type="ECO:0000256" key="3">
    <source>
        <dbReference type="ARBA" id="ARBA00022692"/>
    </source>
</evidence>
<feature type="transmembrane region" description="Helical" evidence="6">
    <location>
        <begin position="101"/>
        <end position="118"/>
    </location>
</feature>
<keyword evidence="4 6" id="KW-1133">Transmembrane helix</keyword>
<gene>
    <name evidence="7" type="ORF">H9652_04910</name>
</gene>
<feature type="transmembrane region" description="Helical" evidence="6">
    <location>
        <begin position="231"/>
        <end position="252"/>
    </location>
</feature>
<feature type="transmembrane region" description="Helical" evidence="6">
    <location>
        <begin position="264"/>
        <end position="283"/>
    </location>
</feature>
<feature type="transmembrane region" description="Helical" evidence="6">
    <location>
        <begin position="207"/>
        <end position="224"/>
    </location>
</feature>
<accession>A0ABR8RPP8</accession>
<evidence type="ECO:0000256" key="6">
    <source>
        <dbReference type="SAM" id="Phobius"/>
    </source>
</evidence>
<dbReference type="PANTHER" id="PTHR31885">
    <property type="entry name" value="GH04784P"/>
    <property type="match status" value="1"/>
</dbReference>
<sequence length="312" mass="31890">MRASATRRPTAHGCTRSSSEALPCSQLSAATVPRCWDTRDAGALASKGNTVVASISRVSHAPVPSTFLRRRPAALAAGAFLLLSAVHLGAHLAGAEQLAEVTQWFVMPLLALVVWAATSGARRSRLVRWTLVALGFSWLGDSAPDLSSGDVSFLTMVGFFLLAQLAYAAAFWPRRGESLLRRPLLLVPYGVALGALVAVCAPHAGALLVPVMVYGVCLTVMAVLSTGVNRVAGVGGAIFLVSDALIALGAFVPGFEVPGPLSSGFWVMLTYLAGQALLVVGILRRDVQDASAAGPAGGAPAVAGGAAGAPSA</sequence>
<feature type="transmembrane region" description="Helical" evidence="6">
    <location>
        <begin position="125"/>
        <end position="140"/>
    </location>
</feature>
<feature type="transmembrane region" description="Helical" evidence="6">
    <location>
        <begin position="152"/>
        <end position="172"/>
    </location>
</feature>
<evidence type="ECO:0000256" key="2">
    <source>
        <dbReference type="ARBA" id="ARBA00007375"/>
    </source>
</evidence>
<feature type="transmembrane region" description="Helical" evidence="6">
    <location>
        <begin position="73"/>
        <end position="95"/>
    </location>
</feature>
<comment type="caution">
    <text evidence="7">The sequence shown here is derived from an EMBL/GenBank/DDBJ whole genome shotgun (WGS) entry which is preliminary data.</text>
</comment>
<evidence type="ECO:0000256" key="1">
    <source>
        <dbReference type="ARBA" id="ARBA00004141"/>
    </source>
</evidence>
<dbReference type="Pfam" id="PF07947">
    <property type="entry name" value="YhhN"/>
    <property type="match status" value="1"/>
</dbReference>
<feature type="transmembrane region" description="Helical" evidence="6">
    <location>
        <begin position="184"/>
        <end position="201"/>
    </location>
</feature>
<reference evidence="7 8" key="1">
    <citation type="submission" date="2020-08" db="EMBL/GenBank/DDBJ databases">
        <title>A Genomic Blueprint of the Chicken Gut Microbiome.</title>
        <authorList>
            <person name="Gilroy R."/>
            <person name="Ravi A."/>
            <person name="Getino M."/>
            <person name="Pursley I."/>
            <person name="Horton D.L."/>
            <person name="Alikhan N.-F."/>
            <person name="Baker D."/>
            <person name="Gharbi K."/>
            <person name="Hall N."/>
            <person name="Watson M."/>
            <person name="Adriaenssens E.M."/>
            <person name="Foster-Nyarko E."/>
            <person name="Jarju S."/>
            <person name="Secka A."/>
            <person name="Antonio M."/>
            <person name="Oren A."/>
            <person name="Chaudhuri R."/>
            <person name="La Ragione R.M."/>
            <person name="Hildebrand F."/>
            <person name="Pallen M.J."/>
        </authorList>
    </citation>
    <scope>NUCLEOTIDE SEQUENCE [LARGE SCALE GENOMIC DNA]</scope>
    <source>
        <strain evidence="7 8">Sa4CUA1</strain>
    </source>
</reference>
<organism evidence="7 8">
    <name type="scientific">Oerskovia rustica</name>
    <dbReference type="NCBI Taxonomy" id="2762237"/>
    <lineage>
        <taxon>Bacteria</taxon>
        <taxon>Bacillati</taxon>
        <taxon>Actinomycetota</taxon>
        <taxon>Actinomycetes</taxon>
        <taxon>Micrococcales</taxon>
        <taxon>Cellulomonadaceae</taxon>
        <taxon>Oerskovia</taxon>
    </lineage>
</organism>
<dbReference type="InterPro" id="IPR012506">
    <property type="entry name" value="TMEM86B-like"/>
</dbReference>
<proteinExistence type="inferred from homology"/>
<dbReference type="PANTHER" id="PTHR31885:SF6">
    <property type="entry name" value="GH04784P"/>
    <property type="match status" value="1"/>
</dbReference>
<keyword evidence="5 6" id="KW-0472">Membrane</keyword>
<evidence type="ECO:0000256" key="4">
    <source>
        <dbReference type="ARBA" id="ARBA00022989"/>
    </source>
</evidence>
<dbReference type="EMBL" id="JACSQQ010000006">
    <property type="protein sequence ID" value="MBD7949748.1"/>
    <property type="molecule type" value="Genomic_DNA"/>
</dbReference>
<keyword evidence="3 6" id="KW-0812">Transmembrane</keyword>
<evidence type="ECO:0000313" key="7">
    <source>
        <dbReference type="EMBL" id="MBD7949748.1"/>
    </source>
</evidence>
<protein>
    <submittedName>
        <fullName evidence="7">Lysoplasmalogenase</fullName>
    </submittedName>
</protein>
<comment type="similarity">
    <text evidence="2">Belongs to the TMEM86 family.</text>
</comment>
<evidence type="ECO:0000313" key="8">
    <source>
        <dbReference type="Proteomes" id="UP000641803"/>
    </source>
</evidence>